<feature type="region of interest" description="Disordered" evidence="1">
    <location>
        <begin position="248"/>
        <end position="313"/>
    </location>
</feature>
<comment type="caution">
    <text evidence="2">The sequence shown here is derived from an EMBL/GenBank/DDBJ whole genome shotgun (WGS) entry which is preliminary data.</text>
</comment>
<dbReference type="AlphaFoldDB" id="A0A6A4T2B9"/>
<sequence>MSRPLLEALRRAARNFPPGHGEGGGEEEEEDEEGEEGEEHVQRPTGGKSRQRSDPGGAGPGPGVGPGVGAPVSVLRGAKLQNDPKLHLTPPEIRGDRRTSAPCLSVLRCAAPGGSRDAGTRCGGCVPGKELWRGEEERGIPELQTAAASETTDSCFPLIYLRQHEPLLLLLFLSRWIHMTRFSTAACGGELSDASCPGWKNKRAGRSPADVELQFHHEDETLRANHSLTDPSADTQTQKQLICERLPPEAKVKPADSPEQTLQLDQATSGDAQQQGSSVAPSATRGGVDATRSTCRHHTRTMTDTRSDNDDADDIWTCVF</sequence>
<feature type="region of interest" description="Disordered" evidence="1">
    <location>
        <begin position="1"/>
        <end position="71"/>
    </location>
</feature>
<protein>
    <submittedName>
        <fullName evidence="2">Uncharacterized protein</fullName>
    </submittedName>
</protein>
<organism evidence="2 3">
    <name type="scientific">Scophthalmus maximus</name>
    <name type="common">Turbot</name>
    <name type="synonym">Psetta maxima</name>
    <dbReference type="NCBI Taxonomy" id="52904"/>
    <lineage>
        <taxon>Eukaryota</taxon>
        <taxon>Metazoa</taxon>
        <taxon>Chordata</taxon>
        <taxon>Craniata</taxon>
        <taxon>Vertebrata</taxon>
        <taxon>Euteleostomi</taxon>
        <taxon>Actinopterygii</taxon>
        <taxon>Neopterygii</taxon>
        <taxon>Teleostei</taxon>
        <taxon>Neoteleostei</taxon>
        <taxon>Acanthomorphata</taxon>
        <taxon>Carangaria</taxon>
        <taxon>Pleuronectiformes</taxon>
        <taxon>Pleuronectoidei</taxon>
        <taxon>Scophthalmidae</taxon>
        <taxon>Scophthalmus</taxon>
    </lineage>
</organism>
<feature type="compositionally biased region" description="Acidic residues" evidence="1">
    <location>
        <begin position="24"/>
        <end position="38"/>
    </location>
</feature>
<feature type="compositionally biased region" description="Gly residues" evidence="1">
    <location>
        <begin position="56"/>
        <end position="68"/>
    </location>
</feature>
<evidence type="ECO:0000313" key="2">
    <source>
        <dbReference type="EMBL" id="KAF0041606.1"/>
    </source>
</evidence>
<proteinExistence type="predicted"/>
<accession>A0A6A4T2B9</accession>
<evidence type="ECO:0000256" key="1">
    <source>
        <dbReference type="SAM" id="MobiDB-lite"/>
    </source>
</evidence>
<evidence type="ECO:0000313" key="3">
    <source>
        <dbReference type="Proteomes" id="UP000438429"/>
    </source>
</evidence>
<dbReference type="EMBL" id="VEVO01000005">
    <property type="protein sequence ID" value="KAF0041606.1"/>
    <property type="molecule type" value="Genomic_DNA"/>
</dbReference>
<name>A0A6A4T2B9_SCOMX</name>
<reference evidence="2 3" key="1">
    <citation type="submission" date="2019-06" db="EMBL/GenBank/DDBJ databases">
        <title>Draft genomes of female and male turbot (Scophthalmus maximus).</title>
        <authorList>
            <person name="Xu H."/>
            <person name="Xu X.-W."/>
            <person name="Shao C."/>
            <person name="Chen S."/>
        </authorList>
    </citation>
    <scope>NUCLEOTIDE SEQUENCE [LARGE SCALE GENOMIC DNA]</scope>
    <source>
        <strain evidence="2">Ysfricsl-2016a</strain>
        <tissue evidence="2">Blood</tissue>
    </source>
</reference>
<feature type="region of interest" description="Disordered" evidence="1">
    <location>
        <begin position="78"/>
        <end position="97"/>
    </location>
</feature>
<feature type="compositionally biased region" description="Polar residues" evidence="1">
    <location>
        <begin position="258"/>
        <end position="281"/>
    </location>
</feature>
<dbReference type="Proteomes" id="UP000438429">
    <property type="component" value="Unassembled WGS sequence"/>
</dbReference>
<gene>
    <name evidence="2" type="ORF">F2P81_005138</name>
</gene>